<name>A0A7W7Y6M1_9BACT</name>
<dbReference type="Proteomes" id="UP000590740">
    <property type="component" value="Unassembled WGS sequence"/>
</dbReference>
<dbReference type="AlphaFoldDB" id="A0A7W7Y6M1"/>
<evidence type="ECO:0000313" key="1">
    <source>
        <dbReference type="EMBL" id="MBB5030536.1"/>
    </source>
</evidence>
<reference evidence="1 2" key="1">
    <citation type="submission" date="2020-08" db="EMBL/GenBank/DDBJ databases">
        <title>Genomic Encyclopedia of Type Strains, Phase IV (KMG-IV): sequencing the most valuable type-strain genomes for metagenomic binning, comparative biology and taxonomic classification.</title>
        <authorList>
            <person name="Goeker M."/>
        </authorList>
    </citation>
    <scope>NUCLEOTIDE SEQUENCE [LARGE SCALE GENOMIC DNA]</scope>
    <source>
        <strain evidence="1 2">DSM 12252</strain>
    </source>
</reference>
<comment type="caution">
    <text evidence="1">The sequence shown here is derived from an EMBL/GenBank/DDBJ whole genome shotgun (WGS) entry which is preliminary data.</text>
</comment>
<sequence>MIQKKPSIAPLYGAAFGFNTDRRVKPVHFATGFFVSLFGSQFRTELLNNLVAFADGKELSGNYRLDELHEALRTSGKIGAAVTKPELHTIRKHLRCLANNDEAVFPVYGEKEFGCDYTTASNSVLTRTRDNDGFVGYFVHAILEVSSEGKKVLDFARSWMSQHQAPLRQIYSPLLVSEPDDDDIAARYSDKLGELDVKRRKRIAKAMSDQTKALNTLCANAEVLVASETKLRFLIIGLCLWLFRYLPSEGFPDLQQNFVLLADATGESRARMREQSRWSYSRLREALVGSFSNFSKMGRFEECEDAWEYVVNELQGRPKFEEFYGTIALRCGLAQPRASRIPAKHFEPQPDTLRVLVLSVLPVEEGLIPITELLERLFNVWSIVYGGRPTDAELLGKLGYSGLDQDRDLTPNTEALINFLNDLGLATRFSDGLVMCHSSPQFTR</sequence>
<evidence type="ECO:0000313" key="2">
    <source>
        <dbReference type="Proteomes" id="UP000590740"/>
    </source>
</evidence>
<organism evidence="1 2">
    <name type="scientific">Prosthecobacter vanneervenii</name>
    <dbReference type="NCBI Taxonomy" id="48466"/>
    <lineage>
        <taxon>Bacteria</taxon>
        <taxon>Pseudomonadati</taxon>
        <taxon>Verrucomicrobiota</taxon>
        <taxon>Verrucomicrobiia</taxon>
        <taxon>Verrucomicrobiales</taxon>
        <taxon>Verrucomicrobiaceae</taxon>
        <taxon>Prosthecobacter</taxon>
    </lineage>
</organism>
<proteinExistence type="predicted"/>
<gene>
    <name evidence="1" type="ORF">HNQ65_000090</name>
</gene>
<protein>
    <submittedName>
        <fullName evidence="1">Uncharacterized protein</fullName>
    </submittedName>
</protein>
<dbReference type="EMBL" id="JACHIG010000001">
    <property type="protein sequence ID" value="MBB5030536.1"/>
    <property type="molecule type" value="Genomic_DNA"/>
</dbReference>
<accession>A0A7W7Y6M1</accession>
<keyword evidence="2" id="KW-1185">Reference proteome</keyword>
<dbReference type="RefSeq" id="WP_184337299.1">
    <property type="nucleotide sequence ID" value="NZ_JACHIG010000001.1"/>
</dbReference>